<dbReference type="Pfam" id="PF07470">
    <property type="entry name" value="Glyco_hydro_88"/>
    <property type="match status" value="1"/>
</dbReference>
<dbReference type="EMBL" id="JACIER010000007">
    <property type="protein sequence ID" value="MBB4044274.1"/>
    <property type="molecule type" value="Genomic_DNA"/>
</dbReference>
<dbReference type="GO" id="GO:0016787">
    <property type="term" value="F:hydrolase activity"/>
    <property type="evidence" value="ECO:0007669"/>
    <property type="project" value="UniProtKB-KW"/>
</dbReference>
<comment type="caution">
    <text evidence="3">The sequence shown here is derived from an EMBL/GenBank/DDBJ whole genome shotgun (WGS) entry which is preliminary data.</text>
</comment>
<feature type="chain" id="PRO_5032735152" evidence="2">
    <location>
        <begin position="25"/>
        <end position="437"/>
    </location>
</feature>
<dbReference type="AlphaFoldDB" id="A0A840D415"/>
<keyword evidence="2" id="KW-0732">Signal</keyword>
<dbReference type="InterPro" id="IPR052043">
    <property type="entry name" value="PolySaccharide_Degr_Enz"/>
</dbReference>
<dbReference type="InterPro" id="IPR008928">
    <property type="entry name" value="6-hairpin_glycosidase_sf"/>
</dbReference>
<proteinExistence type="predicted"/>
<dbReference type="Gene3D" id="1.50.10.10">
    <property type="match status" value="1"/>
</dbReference>
<dbReference type="GO" id="GO:0005975">
    <property type="term" value="P:carbohydrate metabolic process"/>
    <property type="evidence" value="ECO:0007669"/>
    <property type="project" value="InterPro"/>
</dbReference>
<dbReference type="PANTHER" id="PTHR33886">
    <property type="entry name" value="UNSATURATED RHAMNOGALACTURONAN HYDROLASE (EUROFUNG)"/>
    <property type="match status" value="1"/>
</dbReference>
<feature type="signal peptide" evidence="2">
    <location>
        <begin position="1"/>
        <end position="24"/>
    </location>
</feature>
<dbReference type="Proteomes" id="UP000560658">
    <property type="component" value="Unassembled WGS sequence"/>
</dbReference>
<keyword evidence="1 3" id="KW-0378">Hydrolase</keyword>
<protein>
    <submittedName>
        <fullName evidence="3">Rhamnogalacturonyl hydrolase YesR</fullName>
    </submittedName>
</protein>
<gene>
    <name evidence="3" type="ORF">GGR06_002065</name>
</gene>
<name>A0A840D415_9BACE</name>
<dbReference type="SUPFAM" id="SSF48208">
    <property type="entry name" value="Six-hairpin glycosidases"/>
    <property type="match status" value="1"/>
</dbReference>
<keyword evidence="4" id="KW-1185">Reference proteome</keyword>
<reference evidence="3" key="1">
    <citation type="submission" date="2020-08" db="EMBL/GenBank/DDBJ databases">
        <title>Genomic Encyclopedia of Type Strains, Phase IV (KMG-IV): sequencing the most valuable type-strain genomes for metagenomic binning, comparative biology and taxonomic classification.</title>
        <authorList>
            <person name="Goeker M."/>
        </authorList>
    </citation>
    <scope>NUCLEOTIDE SEQUENCE [LARGE SCALE GENOMIC DNA]</scope>
    <source>
        <strain evidence="3">DSM 105720</strain>
    </source>
</reference>
<evidence type="ECO:0000313" key="4">
    <source>
        <dbReference type="Proteomes" id="UP000560658"/>
    </source>
</evidence>
<organism evidence="3 4">
    <name type="scientific">Bacteroides reticulotermitis</name>
    <dbReference type="NCBI Taxonomy" id="1133319"/>
    <lineage>
        <taxon>Bacteria</taxon>
        <taxon>Pseudomonadati</taxon>
        <taxon>Bacteroidota</taxon>
        <taxon>Bacteroidia</taxon>
        <taxon>Bacteroidales</taxon>
        <taxon>Bacteroidaceae</taxon>
        <taxon>Bacteroides</taxon>
    </lineage>
</organism>
<dbReference type="PANTHER" id="PTHR33886:SF8">
    <property type="entry name" value="UNSATURATED RHAMNOGALACTURONAN HYDROLASE (EUROFUNG)"/>
    <property type="match status" value="1"/>
</dbReference>
<dbReference type="InterPro" id="IPR012341">
    <property type="entry name" value="6hp_glycosidase-like_sf"/>
</dbReference>
<dbReference type="InterPro" id="IPR010905">
    <property type="entry name" value="Glyco_hydro_88"/>
</dbReference>
<evidence type="ECO:0000313" key="3">
    <source>
        <dbReference type="EMBL" id="MBB4044274.1"/>
    </source>
</evidence>
<sequence>MMKRLNILQVLAVVASLSSFSVQAQTKMSAEDAAVKIADRILSHTTYDFKDTKTGKIYPSVKNIPFSMDVKVNCKYNNWHYTNGVTHIALMELADKLGNKKYESYVQKNMDFVFNEGNLDFFRKQYDEAFKKGGWNAVRSHSWHMIFRGKRLDDNGPMGASLIELQMKHPDKAYLSYINETAAHLNDGEPRLDDGTIARIWPHVNTIWADDAFMAISFLARMGTLTGEDKYFTDAAIQVLNYTKYLWCAEKNIYYHCYHTDNNEHGVAHWSRANGWVFMAQADLLSRMPKNHPMREAVLENFRKQASGVARYQGKNGLWHQLLDKEDSYEEITGTAMFVFGMARGVKEGWLNPDFIYVAWQGLSGMMTKITDNGDVSAICVGTGIMPSTTYYYRRPTQSNDPMGEGPVLRALVEMMDAPKYTEIKAEEQYDKIGPGL</sequence>
<accession>A0A840D415</accession>
<evidence type="ECO:0000256" key="2">
    <source>
        <dbReference type="SAM" id="SignalP"/>
    </source>
</evidence>
<evidence type="ECO:0000256" key="1">
    <source>
        <dbReference type="ARBA" id="ARBA00022801"/>
    </source>
</evidence>